<organism evidence="3 4">
    <name type="scientific">Streptomyces nigrescens</name>
    <dbReference type="NCBI Taxonomy" id="1920"/>
    <lineage>
        <taxon>Bacteria</taxon>
        <taxon>Bacillati</taxon>
        <taxon>Actinomycetota</taxon>
        <taxon>Actinomycetes</taxon>
        <taxon>Kitasatosporales</taxon>
        <taxon>Streptomycetaceae</taxon>
        <taxon>Streptomyces</taxon>
    </lineage>
</organism>
<name>A0ABN6R075_STRNI</name>
<feature type="transmembrane region" description="Helical" evidence="2">
    <location>
        <begin position="58"/>
        <end position="80"/>
    </location>
</feature>
<keyword evidence="4" id="KW-1185">Reference proteome</keyword>
<keyword evidence="2" id="KW-0812">Transmembrane</keyword>
<gene>
    <name evidence="3" type="ORF">HEK616_53090</name>
</gene>
<keyword evidence="2" id="KW-1133">Transmembrane helix</keyword>
<dbReference type="RefSeq" id="WP_315975445.1">
    <property type="nucleotide sequence ID" value="NZ_AP026073.1"/>
</dbReference>
<sequence length="116" mass="12678">MAWRGIAARGPAGRLPEGEPAGRRPRAVPGRRISAALVGGLWWCAVLRLTFWPQTAGLVEGAVVLGGWGLSLLPVHCVPWTGRNEGRRRRAVLRRARMTFTTAWRRRRSGGGSGRS</sequence>
<accession>A0ABN6R075</accession>
<evidence type="ECO:0008006" key="5">
    <source>
        <dbReference type="Google" id="ProtNLM"/>
    </source>
</evidence>
<dbReference type="EMBL" id="AP026073">
    <property type="protein sequence ID" value="BDM71822.1"/>
    <property type="molecule type" value="Genomic_DNA"/>
</dbReference>
<evidence type="ECO:0000313" key="4">
    <source>
        <dbReference type="Proteomes" id="UP001059597"/>
    </source>
</evidence>
<evidence type="ECO:0000256" key="1">
    <source>
        <dbReference type="SAM" id="MobiDB-lite"/>
    </source>
</evidence>
<proteinExistence type="predicted"/>
<feature type="transmembrane region" description="Helical" evidence="2">
    <location>
        <begin position="33"/>
        <end position="52"/>
    </location>
</feature>
<feature type="region of interest" description="Disordered" evidence="1">
    <location>
        <begin position="1"/>
        <end position="26"/>
    </location>
</feature>
<keyword evidence="2" id="KW-0472">Membrane</keyword>
<protein>
    <recommendedName>
        <fullName evidence="5">Integral membrane protein</fullName>
    </recommendedName>
</protein>
<dbReference type="Proteomes" id="UP001059597">
    <property type="component" value="Chromosome"/>
</dbReference>
<evidence type="ECO:0000256" key="2">
    <source>
        <dbReference type="SAM" id="Phobius"/>
    </source>
</evidence>
<evidence type="ECO:0000313" key="3">
    <source>
        <dbReference type="EMBL" id="BDM71822.1"/>
    </source>
</evidence>
<reference evidence="3" key="1">
    <citation type="submission" date="2022-06" db="EMBL/GenBank/DDBJ databases">
        <title>Complete genome sequence of Streptomyces nigrescens HEK616.</title>
        <authorList>
            <person name="Asamizu S."/>
            <person name="Onaka H."/>
        </authorList>
    </citation>
    <scope>NUCLEOTIDE SEQUENCE</scope>
    <source>
        <strain evidence="3">HEK616</strain>
    </source>
</reference>